<evidence type="ECO:0000313" key="2">
    <source>
        <dbReference type="EMBL" id="MBH8594097.1"/>
    </source>
</evidence>
<reference evidence="2 3" key="1">
    <citation type="submission" date="2020-12" db="EMBL/GenBank/DDBJ databases">
        <title>WGS of Thermoactinomyces spp.</title>
        <authorList>
            <person name="Cheng K."/>
        </authorList>
    </citation>
    <scope>NUCLEOTIDE SEQUENCE [LARGE SCALE GENOMIC DNA]</scope>
    <source>
        <strain evidence="3">CICC 10671\DSM 43846</strain>
    </source>
</reference>
<name>A0A8I1AA27_THEIN</name>
<sequence>MRLKGFDVPVDVEAELREFDWEQAKWTGEKLIACSPFRDESRPSFYVWLVDTDQAWAGSWGDSGGSGEFEKGGFISLLSFLRNESPEETVDYLVTKYGTYIDGHIVLNRLNVNLEENARKPLPLSLIEGLQEHPYLSKRGISKGVQRALKTGYDTEKKAIAFPWFLPNGKLAAVKYRRTSSKRFFYAKGGYPIRNLLYGVHILHQKDYLDTVVVTEAEIDAMTAMTAGFPAVAVGGSQFSPKHTSALMQTKVKNVIIASDNDEAGAKLAKQIEDALSFQFNLYKVEFPDGAKDLNELGIEKCNKALNGAKKLNKRFL</sequence>
<dbReference type="Gene3D" id="3.40.1360.10">
    <property type="match status" value="1"/>
</dbReference>
<dbReference type="RefSeq" id="WP_181729147.1">
    <property type="nucleotide sequence ID" value="NZ_JACEIR010000001.1"/>
</dbReference>
<dbReference type="InterPro" id="IPR034154">
    <property type="entry name" value="TOPRIM_DnaG/twinkle"/>
</dbReference>
<dbReference type="PROSITE" id="PS50880">
    <property type="entry name" value="TOPRIM"/>
    <property type="match status" value="1"/>
</dbReference>
<comment type="caution">
    <text evidence="2">The sequence shown here is derived from an EMBL/GenBank/DDBJ whole genome shotgun (WGS) entry which is preliminary data.</text>
</comment>
<dbReference type="GO" id="GO:0006269">
    <property type="term" value="P:DNA replication, synthesis of primer"/>
    <property type="evidence" value="ECO:0007669"/>
    <property type="project" value="TreeGrafter"/>
</dbReference>
<accession>A0A8I1AA27</accession>
<protein>
    <submittedName>
        <fullName evidence="2">Toprim domain-containing protein</fullName>
    </submittedName>
</protein>
<dbReference type="InterPro" id="IPR006171">
    <property type="entry name" value="TOPRIM_dom"/>
</dbReference>
<gene>
    <name evidence="2" type="ORF">I8U20_01985</name>
</gene>
<dbReference type="PANTHER" id="PTHR30313">
    <property type="entry name" value="DNA PRIMASE"/>
    <property type="match status" value="1"/>
</dbReference>
<dbReference type="SUPFAM" id="SSF57783">
    <property type="entry name" value="Zinc beta-ribbon"/>
    <property type="match status" value="1"/>
</dbReference>
<dbReference type="SUPFAM" id="SSF56731">
    <property type="entry name" value="DNA primase core"/>
    <property type="match status" value="1"/>
</dbReference>
<evidence type="ECO:0000259" key="1">
    <source>
        <dbReference type="PROSITE" id="PS50880"/>
    </source>
</evidence>
<dbReference type="Proteomes" id="UP000633619">
    <property type="component" value="Unassembled WGS sequence"/>
</dbReference>
<feature type="domain" description="Toprim" evidence="1">
    <location>
        <begin position="210"/>
        <end position="290"/>
    </location>
</feature>
<dbReference type="PANTHER" id="PTHR30313:SF2">
    <property type="entry name" value="DNA PRIMASE"/>
    <property type="match status" value="1"/>
</dbReference>
<dbReference type="GO" id="GO:0005737">
    <property type="term" value="C:cytoplasm"/>
    <property type="evidence" value="ECO:0007669"/>
    <property type="project" value="TreeGrafter"/>
</dbReference>
<organism evidence="2 3">
    <name type="scientific">Thermoactinomyces intermedius</name>
    <dbReference type="NCBI Taxonomy" id="2024"/>
    <lineage>
        <taxon>Bacteria</taxon>
        <taxon>Bacillati</taxon>
        <taxon>Bacillota</taxon>
        <taxon>Bacilli</taxon>
        <taxon>Bacillales</taxon>
        <taxon>Thermoactinomycetaceae</taxon>
        <taxon>Thermoactinomyces</taxon>
    </lineage>
</organism>
<dbReference type="Pfam" id="PF13155">
    <property type="entry name" value="Toprim_2"/>
    <property type="match status" value="1"/>
</dbReference>
<proteinExistence type="predicted"/>
<dbReference type="AlphaFoldDB" id="A0A8I1AA27"/>
<dbReference type="EMBL" id="JAECVW010000001">
    <property type="protein sequence ID" value="MBH8594097.1"/>
    <property type="molecule type" value="Genomic_DNA"/>
</dbReference>
<evidence type="ECO:0000313" key="3">
    <source>
        <dbReference type="Proteomes" id="UP000633619"/>
    </source>
</evidence>
<dbReference type="CDD" id="cd01029">
    <property type="entry name" value="TOPRIM_primases"/>
    <property type="match status" value="1"/>
</dbReference>
<dbReference type="SMART" id="SM00493">
    <property type="entry name" value="TOPRIM"/>
    <property type="match status" value="1"/>
</dbReference>
<keyword evidence="3" id="KW-1185">Reference proteome</keyword>
<dbReference type="InterPro" id="IPR050219">
    <property type="entry name" value="DnaG_primase"/>
</dbReference>